<keyword evidence="3" id="KW-0732">Signal</keyword>
<comment type="caution">
    <text evidence="4">The sequence shown here is derived from an EMBL/GenBank/DDBJ whole genome shotgun (WGS) entry which is preliminary data.</text>
</comment>
<keyword evidence="2" id="KW-0472">Membrane</keyword>
<keyword evidence="2" id="KW-1133">Transmembrane helix</keyword>
<keyword evidence="2" id="KW-0812">Transmembrane</keyword>
<reference evidence="4 5" key="1">
    <citation type="submission" date="2016-08" db="EMBL/GenBank/DDBJ databases">
        <title>Genome sequence of Clavibacter michiganensis spp strain CFBP8019.</title>
        <authorList>
            <person name="Thapa S.P."/>
            <person name="Coaker G."/>
            <person name="Jacques M.-A."/>
        </authorList>
    </citation>
    <scope>NUCLEOTIDE SEQUENCE [LARGE SCALE GENOMIC DNA]</scope>
    <source>
        <strain evidence="4">CFBP8019</strain>
    </source>
</reference>
<organism evidence="4 5">
    <name type="scientific">Clavibacter michiganensis</name>
    <dbReference type="NCBI Taxonomy" id="28447"/>
    <lineage>
        <taxon>Bacteria</taxon>
        <taxon>Bacillati</taxon>
        <taxon>Actinomycetota</taxon>
        <taxon>Actinomycetes</taxon>
        <taxon>Micrococcales</taxon>
        <taxon>Microbacteriaceae</taxon>
        <taxon>Clavibacter</taxon>
    </lineage>
</organism>
<proteinExistence type="predicted"/>
<dbReference type="RefSeq" id="WP_086514831.1">
    <property type="nucleotide sequence ID" value="NZ_MDJZ01000015.1"/>
</dbReference>
<evidence type="ECO:0000313" key="4">
    <source>
        <dbReference type="EMBL" id="OUE24984.1"/>
    </source>
</evidence>
<dbReference type="InterPro" id="IPR006311">
    <property type="entry name" value="TAT_signal"/>
</dbReference>
<dbReference type="InterPro" id="IPR013783">
    <property type="entry name" value="Ig-like_fold"/>
</dbReference>
<feature type="signal peptide" evidence="3">
    <location>
        <begin position="1"/>
        <end position="33"/>
    </location>
</feature>
<dbReference type="EMBL" id="MDJZ01000015">
    <property type="protein sequence ID" value="OUE24984.1"/>
    <property type="molecule type" value="Genomic_DNA"/>
</dbReference>
<evidence type="ECO:0000256" key="3">
    <source>
        <dbReference type="SAM" id="SignalP"/>
    </source>
</evidence>
<dbReference type="OrthoDB" id="9802600at2"/>
<feature type="region of interest" description="Disordered" evidence="1">
    <location>
        <begin position="75"/>
        <end position="117"/>
    </location>
</feature>
<dbReference type="PROSITE" id="PS51318">
    <property type="entry name" value="TAT"/>
    <property type="match status" value="1"/>
</dbReference>
<dbReference type="Gene3D" id="2.60.40.10">
    <property type="entry name" value="Immunoglobulins"/>
    <property type="match status" value="1"/>
</dbReference>
<evidence type="ECO:0000256" key="1">
    <source>
        <dbReference type="SAM" id="MobiDB-lite"/>
    </source>
</evidence>
<sequence>MRIRVRPVRPLLAAAAVAALSAALVAGALPAQASTSPVATPSPVAVAVDLAVPDATPVPDATAPTPVPAAEAPVVEAPAEPTSAEPTSAEPTSAEPTPAEATPAPTEEPAGVPAPVVLTPAEGDEQVVGGATTFSGTGVAGARISLYVFAEGYRGHPGDIADSLYYTADVGADGTWSTTQELPVGFWTVKADQSVGDDGTAMIGNVAFTVRPAAPTITAPTPAGHVDGRLHVAGTGTAGSRIVLTIDGTDDEPLALTAPVRADGTWSVDQVLPSGSYSVTAVESQYLPYEREVRSIESGSSPAVSFTLSGARVATVGHRTTLPVTGADPVPLIALTGSLLAAGLALVAVPAIRRRRDAGRSTPRG</sequence>
<keyword evidence="5" id="KW-1185">Reference proteome</keyword>
<evidence type="ECO:0000313" key="5">
    <source>
        <dbReference type="Proteomes" id="UP000195101"/>
    </source>
</evidence>
<dbReference type="AlphaFoldDB" id="A0A251YL72"/>
<gene>
    <name evidence="4" type="ORF">BFL37_09300</name>
</gene>
<evidence type="ECO:0000256" key="2">
    <source>
        <dbReference type="SAM" id="Phobius"/>
    </source>
</evidence>
<feature type="chain" id="PRO_5012060993" evidence="3">
    <location>
        <begin position="34"/>
        <end position="365"/>
    </location>
</feature>
<protein>
    <submittedName>
        <fullName evidence="4">Uncharacterized protein</fullName>
    </submittedName>
</protein>
<dbReference type="GO" id="GO:0005975">
    <property type="term" value="P:carbohydrate metabolic process"/>
    <property type="evidence" value="ECO:0007669"/>
    <property type="project" value="UniProtKB-ARBA"/>
</dbReference>
<name>A0A251YL72_9MICO</name>
<accession>A0A251YL72</accession>
<feature type="transmembrane region" description="Helical" evidence="2">
    <location>
        <begin position="332"/>
        <end position="352"/>
    </location>
</feature>
<dbReference type="Proteomes" id="UP000195101">
    <property type="component" value="Unassembled WGS sequence"/>
</dbReference>